<name>A0A1I3SJ17_9PLAN</name>
<dbReference type="EMBL" id="FOQD01000024">
    <property type="protein sequence ID" value="SFJ58663.1"/>
    <property type="molecule type" value="Genomic_DNA"/>
</dbReference>
<dbReference type="Proteomes" id="UP000199518">
    <property type="component" value="Unassembled WGS sequence"/>
</dbReference>
<dbReference type="RefSeq" id="WP_092056715.1">
    <property type="nucleotide sequence ID" value="NZ_FOQD01000024.1"/>
</dbReference>
<dbReference type="OrthoDB" id="9797435at2"/>
<organism evidence="1 2">
    <name type="scientific">Planctomicrobium piriforme</name>
    <dbReference type="NCBI Taxonomy" id="1576369"/>
    <lineage>
        <taxon>Bacteria</taxon>
        <taxon>Pseudomonadati</taxon>
        <taxon>Planctomycetota</taxon>
        <taxon>Planctomycetia</taxon>
        <taxon>Planctomycetales</taxon>
        <taxon>Planctomycetaceae</taxon>
        <taxon>Planctomicrobium</taxon>
    </lineage>
</organism>
<gene>
    <name evidence="1" type="ORF">SAMN05421753_12451</name>
</gene>
<keyword evidence="2" id="KW-1185">Reference proteome</keyword>
<dbReference type="AlphaFoldDB" id="A0A1I3SJ17"/>
<dbReference type="STRING" id="1576369.SAMN05421753_12451"/>
<evidence type="ECO:0000313" key="2">
    <source>
        <dbReference type="Proteomes" id="UP000199518"/>
    </source>
</evidence>
<protein>
    <submittedName>
        <fullName evidence="1">Uncharacterized protein</fullName>
    </submittedName>
</protein>
<proteinExistence type="predicted"/>
<evidence type="ECO:0000313" key="1">
    <source>
        <dbReference type="EMBL" id="SFJ58663.1"/>
    </source>
</evidence>
<sequence length="77" mass="8740">MAKSTKQQPVHEIRFGAVKAAIWQNETAVGTRHNVTVSRIYKDGEDWKQTDSFGRDDLQLLAKVVDLAHTWIFENAA</sequence>
<reference evidence="2" key="1">
    <citation type="submission" date="2016-10" db="EMBL/GenBank/DDBJ databases">
        <authorList>
            <person name="Varghese N."/>
            <person name="Submissions S."/>
        </authorList>
    </citation>
    <scope>NUCLEOTIDE SEQUENCE [LARGE SCALE GENOMIC DNA]</scope>
    <source>
        <strain evidence="2">DSM 26348</strain>
    </source>
</reference>
<accession>A0A1I3SJ17</accession>